<dbReference type="EMBL" id="ASHM01036127">
    <property type="protein sequence ID" value="PNX79516.1"/>
    <property type="molecule type" value="Genomic_DNA"/>
</dbReference>
<feature type="region of interest" description="Disordered" evidence="1">
    <location>
        <begin position="14"/>
        <end position="48"/>
    </location>
</feature>
<feature type="non-terminal residue" evidence="2">
    <location>
        <position position="1"/>
    </location>
</feature>
<evidence type="ECO:0008006" key="4">
    <source>
        <dbReference type="Google" id="ProtNLM"/>
    </source>
</evidence>
<reference evidence="2 3" key="1">
    <citation type="journal article" date="2014" name="Am. J. Bot.">
        <title>Genome assembly and annotation for red clover (Trifolium pratense; Fabaceae).</title>
        <authorList>
            <person name="Istvanek J."/>
            <person name="Jaros M."/>
            <person name="Krenek A."/>
            <person name="Repkova J."/>
        </authorList>
    </citation>
    <scope>NUCLEOTIDE SEQUENCE [LARGE SCALE GENOMIC DNA]</scope>
    <source>
        <strain evidence="3">cv. Tatra</strain>
        <tissue evidence="2">Young leaves</tissue>
    </source>
</reference>
<dbReference type="Proteomes" id="UP000236291">
    <property type="component" value="Unassembled WGS sequence"/>
</dbReference>
<reference evidence="2 3" key="2">
    <citation type="journal article" date="2017" name="Front. Plant Sci.">
        <title>Gene Classification and Mining of Molecular Markers Useful in Red Clover (Trifolium pratense) Breeding.</title>
        <authorList>
            <person name="Istvanek J."/>
            <person name="Dluhosova J."/>
            <person name="Dluhos P."/>
            <person name="Patkova L."/>
            <person name="Nedelnik J."/>
            <person name="Repkova J."/>
        </authorList>
    </citation>
    <scope>NUCLEOTIDE SEQUENCE [LARGE SCALE GENOMIC DNA]</scope>
    <source>
        <strain evidence="3">cv. Tatra</strain>
        <tissue evidence="2">Young leaves</tissue>
    </source>
</reference>
<feature type="compositionally biased region" description="Basic and acidic residues" evidence="1">
    <location>
        <begin position="19"/>
        <end position="38"/>
    </location>
</feature>
<evidence type="ECO:0000313" key="3">
    <source>
        <dbReference type="Proteomes" id="UP000236291"/>
    </source>
</evidence>
<comment type="caution">
    <text evidence="2">The sequence shown here is derived from an EMBL/GenBank/DDBJ whole genome shotgun (WGS) entry which is preliminary data.</text>
</comment>
<evidence type="ECO:0000313" key="2">
    <source>
        <dbReference type="EMBL" id="PNX79516.1"/>
    </source>
</evidence>
<protein>
    <recommendedName>
        <fullName evidence="4">RNase H type-1 domain-containing protein</fullName>
    </recommendedName>
</protein>
<name>A0A2K3LLV5_TRIPR</name>
<proteinExistence type="predicted"/>
<accession>A0A2K3LLV5</accession>
<sequence>TYVLETLEQAKTNLSDYKIQQEKAPKPSNTDHPKRSHEQNWSPPPANTLKISVDAHCNGDGRSGLGWVVRQEDGCCLRATTRMVCARMTTEALGLEVVLHSIDQYNALLEICHFRTKISDGLNSV</sequence>
<organism evidence="2 3">
    <name type="scientific">Trifolium pratense</name>
    <name type="common">Red clover</name>
    <dbReference type="NCBI Taxonomy" id="57577"/>
    <lineage>
        <taxon>Eukaryota</taxon>
        <taxon>Viridiplantae</taxon>
        <taxon>Streptophyta</taxon>
        <taxon>Embryophyta</taxon>
        <taxon>Tracheophyta</taxon>
        <taxon>Spermatophyta</taxon>
        <taxon>Magnoliopsida</taxon>
        <taxon>eudicotyledons</taxon>
        <taxon>Gunneridae</taxon>
        <taxon>Pentapetalae</taxon>
        <taxon>rosids</taxon>
        <taxon>fabids</taxon>
        <taxon>Fabales</taxon>
        <taxon>Fabaceae</taxon>
        <taxon>Papilionoideae</taxon>
        <taxon>50 kb inversion clade</taxon>
        <taxon>NPAAA clade</taxon>
        <taxon>Hologalegina</taxon>
        <taxon>IRL clade</taxon>
        <taxon>Trifolieae</taxon>
        <taxon>Trifolium</taxon>
    </lineage>
</organism>
<gene>
    <name evidence="2" type="ORF">L195_g035502</name>
</gene>
<dbReference type="AlphaFoldDB" id="A0A2K3LLV5"/>
<evidence type="ECO:0000256" key="1">
    <source>
        <dbReference type="SAM" id="MobiDB-lite"/>
    </source>
</evidence>